<comment type="caution">
    <text evidence="17">The sequence shown here is derived from an EMBL/GenBank/DDBJ whole genome shotgun (WGS) entry which is preliminary data.</text>
</comment>
<keyword evidence="8" id="KW-0547">Nucleotide-binding</keyword>
<dbReference type="Gene3D" id="6.10.340.10">
    <property type="match status" value="1"/>
</dbReference>
<evidence type="ECO:0000259" key="15">
    <source>
        <dbReference type="PROSITE" id="PS50109"/>
    </source>
</evidence>
<keyword evidence="6" id="KW-0808">Transferase</keyword>
<evidence type="ECO:0000256" key="13">
    <source>
        <dbReference type="ARBA" id="ARBA00023136"/>
    </source>
</evidence>
<dbReference type="PROSITE" id="PS50885">
    <property type="entry name" value="HAMP"/>
    <property type="match status" value="1"/>
</dbReference>
<dbReference type="Gene3D" id="3.30.565.10">
    <property type="entry name" value="Histidine kinase-like ATPase, C-terminal domain"/>
    <property type="match status" value="1"/>
</dbReference>
<protein>
    <recommendedName>
        <fullName evidence="3">histidine kinase</fullName>
        <ecNumber evidence="3">2.7.13.3</ecNumber>
    </recommendedName>
</protein>
<dbReference type="RefSeq" id="WP_377494621.1">
    <property type="nucleotide sequence ID" value="NZ_JBHMDO010000022.1"/>
</dbReference>
<evidence type="ECO:0000256" key="12">
    <source>
        <dbReference type="ARBA" id="ARBA00023012"/>
    </source>
</evidence>
<organism evidence="17 18">
    <name type="scientific">Paenibacillus aurantiacus</name>
    <dbReference type="NCBI Taxonomy" id="1936118"/>
    <lineage>
        <taxon>Bacteria</taxon>
        <taxon>Bacillati</taxon>
        <taxon>Bacillota</taxon>
        <taxon>Bacilli</taxon>
        <taxon>Bacillales</taxon>
        <taxon>Paenibacillaceae</taxon>
        <taxon>Paenibacillus</taxon>
    </lineage>
</organism>
<keyword evidence="10" id="KW-0067">ATP-binding</keyword>
<reference evidence="17 18" key="1">
    <citation type="submission" date="2024-09" db="EMBL/GenBank/DDBJ databases">
        <authorList>
            <person name="Sun Q."/>
            <person name="Mori K."/>
        </authorList>
    </citation>
    <scope>NUCLEOTIDE SEQUENCE [LARGE SCALE GENOMIC DNA]</scope>
    <source>
        <strain evidence="17 18">TISTR 2452</strain>
    </source>
</reference>
<keyword evidence="12" id="KW-0902">Two-component regulatory system</keyword>
<sequence length="468" mass="52102">MKIFRFFKLKDSLLSKYVLIILCAMILLPMMLPVVSLLTYLPLQWRERVGIADERYRDAQGMEKMWHAEAAKLGGASEPAIAAALRDIQARYPKAAVFRVDAQGRTGFQLPENPDRPDVWTTAYTVAFMKERFYGDPYTIIAFVGEGQDQGFIGFELPRSAMLPSGAASPYGSAWIGLSVVLGGAMLILALFLFISLLFFSRIRRRLVRLQAAMTDPAAAGGIPAQVVVLNGDEIGRLEQAFNDMVAKLAASRAREAEEDALRRELIAKLSHDLRTPLTAIRSHAYSLQAEQLSERGAESVAFIESKTGYLGQLIENLFSYSLLSAGKYPYRPERVDIVRLARTFFIGWYPVFEQAGFEIDLELPEETIYWKIDPQWLGRVLDNYCQNALRHARSGRYVRFALHPEAGGRLVIEDHGPGMSGSSPERGAGLGLSIAALMLKEMELRSDVRTGETGTCITIAPHFLNEA</sequence>
<evidence type="ECO:0000313" key="18">
    <source>
        <dbReference type="Proteomes" id="UP001589747"/>
    </source>
</evidence>
<accession>A0ABV5KNX1</accession>
<dbReference type="SMART" id="SM00387">
    <property type="entry name" value="HATPase_c"/>
    <property type="match status" value="1"/>
</dbReference>
<dbReference type="Pfam" id="PF02518">
    <property type="entry name" value="HATPase_c"/>
    <property type="match status" value="1"/>
</dbReference>
<dbReference type="PROSITE" id="PS50109">
    <property type="entry name" value="HIS_KIN"/>
    <property type="match status" value="1"/>
</dbReference>
<feature type="transmembrane region" description="Helical" evidence="14">
    <location>
        <begin position="20"/>
        <end position="41"/>
    </location>
</feature>
<evidence type="ECO:0000259" key="16">
    <source>
        <dbReference type="PROSITE" id="PS50885"/>
    </source>
</evidence>
<dbReference type="Pfam" id="PF00672">
    <property type="entry name" value="HAMP"/>
    <property type="match status" value="1"/>
</dbReference>
<dbReference type="EMBL" id="JBHMDO010000022">
    <property type="protein sequence ID" value="MFB9326901.1"/>
    <property type="molecule type" value="Genomic_DNA"/>
</dbReference>
<dbReference type="CDD" id="cd06225">
    <property type="entry name" value="HAMP"/>
    <property type="match status" value="1"/>
</dbReference>
<dbReference type="GO" id="GO:0016301">
    <property type="term" value="F:kinase activity"/>
    <property type="evidence" value="ECO:0007669"/>
    <property type="project" value="UniProtKB-KW"/>
</dbReference>
<keyword evidence="13 14" id="KW-0472">Membrane</keyword>
<keyword evidence="5" id="KW-0597">Phosphoprotein</keyword>
<dbReference type="SMART" id="SM00304">
    <property type="entry name" value="HAMP"/>
    <property type="match status" value="1"/>
</dbReference>
<dbReference type="InterPro" id="IPR036890">
    <property type="entry name" value="HATPase_C_sf"/>
</dbReference>
<comment type="catalytic activity">
    <reaction evidence="1">
        <text>ATP + protein L-histidine = ADP + protein N-phospho-L-histidine.</text>
        <dbReference type="EC" id="2.7.13.3"/>
    </reaction>
</comment>
<evidence type="ECO:0000256" key="6">
    <source>
        <dbReference type="ARBA" id="ARBA00022679"/>
    </source>
</evidence>
<dbReference type="InterPro" id="IPR050398">
    <property type="entry name" value="HssS/ArlS-like"/>
</dbReference>
<dbReference type="Gene3D" id="1.10.287.130">
    <property type="match status" value="1"/>
</dbReference>
<evidence type="ECO:0000313" key="17">
    <source>
        <dbReference type="EMBL" id="MFB9326901.1"/>
    </source>
</evidence>
<evidence type="ECO:0000256" key="8">
    <source>
        <dbReference type="ARBA" id="ARBA00022741"/>
    </source>
</evidence>
<evidence type="ECO:0000256" key="3">
    <source>
        <dbReference type="ARBA" id="ARBA00012438"/>
    </source>
</evidence>
<evidence type="ECO:0000256" key="1">
    <source>
        <dbReference type="ARBA" id="ARBA00000085"/>
    </source>
</evidence>
<dbReference type="EC" id="2.7.13.3" evidence="3"/>
<evidence type="ECO:0000256" key="7">
    <source>
        <dbReference type="ARBA" id="ARBA00022692"/>
    </source>
</evidence>
<dbReference type="SUPFAM" id="SSF55874">
    <property type="entry name" value="ATPase domain of HSP90 chaperone/DNA topoisomerase II/histidine kinase"/>
    <property type="match status" value="1"/>
</dbReference>
<keyword evidence="7 14" id="KW-0812">Transmembrane</keyword>
<feature type="transmembrane region" description="Helical" evidence="14">
    <location>
        <begin position="174"/>
        <end position="200"/>
    </location>
</feature>
<proteinExistence type="predicted"/>
<dbReference type="PANTHER" id="PTHR45528">
    <property type="entry name" value="SENSOR HISTIDINE KINASE CPXA"/>
    <property type="match status" value="1"/>
</dbReference>
<evidence type="ECO:0000256" key="11">
    <source>
        <dbReference type="ARBA" id="ARBA00022989"/>
    </source>
</evidence>
<gene>
    <name evidence="17" type="ORF">ACFFSY_13320</name>
</gene>
<dbReference type="InterPro" id="IPR005467">
    <property type="entry name" value="His_kinase_dom"/>
</dbReference>
<name>A0ABV5KNX1_9BACL</name>
<dbReference type="InterPro" id="IPR003594">
    <property type="entry name" value="HATPase_dom"/>
</dbReference>
<dbReference type="CDD" id="cd00082">
    <property type="entry name" value="HisKA"/>
    <property type="match status" value="1"/>
</dbReference>
<dbReference type="InterPro" id="IPR036097">
    <property type="entry name" value="HisK_dim/P_sf"/>
</dbReference>
<feature type="domain" description="Histidine kinase" evidence="15">
    <location>
        <begin position="269"/>
        <end position="460"/>
    </location>
</feature>
<keyword evidence="4" id="KW-1003">Cell membrane</keyword>
<dbReference type="SUPFAM" id="SSF47384">
    <property type="entry name" value="Homodimeric domain of signal transducing histidine kinase"/>
    <property type="match status" value="1"/>
</dbReference>
<feature type="domain" description="HAMP" evidence="16">
    <location>
        <begin position="201"/>
        <end position="254"/>
    </location>
</feature>
<dbReference type="SMART" id="SM00388">
    <property type="entry name" value="HisKA"/>
    <property type="match status" value="1"/>
</dbReference>
<dbReference type="Pfam" id="PF00512">
    <property type="entry name" value="HisKA"/>
    <property type="match status" value="1"/>
</dbReference>
<evidence type="ECO:0000256" key="10">
    <source>
        <dbReference type="ARBA" id="ARBA00022840"/>
    </source>
</evidence>
<dbReference type="PANTHER" id="PTHR45528:SF9">
    <property type="entry name" value="SENSOR HISTIDINE KINASE YBDK"/>
    <property type="match status" value="1"/>
</dbReference>
<evidence type="ECO:0000256" key="5">
    <source>
        <dbReference type="ARBA" id="ARBA00022553"/>
    </source>
</evidence>
<evidence type="ECO:0000256" key="4">
    <source>
        <dbReference type="ARBA" id="ARBA00022475"/>
    </source>
</evidence>
<evidence type="ECO:0000256" key="14">
    <source>
        <dbReference type="SAM" id="Phobius"/>
    </source>
</evidence>
<dbReference type="InterPro" id="IPR003661">
    <property type="entry name" value="HisK_dim/P_dom"/>
</dbReference>
<dbReference type="Proteomes" id="UP001589747">
    <property type="component" value="Unassembled WGS sequence"/>
</dbReference>
<evidence type="ECO:0000256" key="2">
    <source>
        <dbReference type="ARBA" id="ARBA00004651"/>
    </source>
</evidence>
<dbReference type="InterPro" id="IPR003660">
    <property type="entry name" value="HAMP_dom"/>
</dbReference>
<keyword evidence="9 17" id="KW-0418">Kinase</keyword>
<keyword evidence="18" id="KW-1185">Reference proteome</keyword>
<evidence type="ECO:0000256" key="9">
    <source>
        <dbReference type="ARBA" id="ARBA00022777"/>
    </source>
</evidence>
<keyword evidence="11 14" id="KW-1133">Transmembrane helix</keyword>
<comment type="subcellular location">
    <subcellularLocation>
        <location evidence="2">Cell membrane</location>
        <topology evidence="2">Multi-pass membrane protein</topology>
    </subcellularLocation>
</comment>